<protein>
    <submittedName>
        <fullName evidence="2">Uncharacterized protein</fullName>
    </submittedName>
</protein>
<keyword evidence="3" id="KW-1185">Reference proteome</keyword>
<dbReference type="Proteomes" id="UP000441399">
    <property type="component" value="Unassembled WGS sequence"/>
</dbReference>
<dbReference type="AlphaFoldDB" id="A0A5S9QB15"/>
<evidence type="ECO:0000313" key="3">
    <source>
        <dbReference type="Proteomes" id="UP000441399"/>
    </source>
</evidence>
<dbReference type="EMBL" id="CACSIO010000023">
    <property type="protein sequence ID" value="CAA0115045.1"/>
    <property type="molecule type" value="Genomic_DNA"/>
</dbReference>
<gene>
    <name evidence="2" type="ORF">OPDIPICF_01679</name>
</gene>
<evidence type="ECO:0000313" key="2">
    <source>
        <dbReference type="EMBL" id="CAA0115045.1"/>
    </source>
</evidence>
<name>A0A5S9QB15_9GAMM</name>
<accession>A0A5S9QB15</accession>
<proteinExistence type="predicted"/>
<sequence>MSLVKKTAEYKIVKRKDGRYAVTTLAGNPINGEEKAKILAAEELIKLTAPRPAEEEAPAEEAAEGEAAAE</sequence>
<dbReference type="OrthoDB" id="5298522at2"/>
<feature type="region of interest" description="Disordered" evidence="1">
    <location>
        <begin position="49"/>
        <end position="70"/>
    </location>
</feature>
<reference evidence="2 3" key="1">
    <citation type="submission" date="2019-11" db="EMBL/GenBank/DDBJ databases">
        <authorList>
            <person name="Holert J."/>
        </authorList>
    </citation>
    <scope>NUCLEOTIDE SEQUENCE [LARGE SCALE GENOMIC DNA]</scope>
    <source>
        <strain evidence="2">SB11_3</strain>
    </source>
</reference>
<evidence type="ECO:0000256" key="1">
    <source>
        <dbReference type="SAM" id="MobiDB-lite"/>
    </source>
</evidence>
<feature type="compositionally biased region" description="Acidic residues" evidence="1">
    <location>
        <begin position="55"/>
        <end position="70"/>
    </location>
</feature>
<organism evidence="2 3">
    <name type="scientific">BD1-7 clade bacterium</name>
    <dbReference type="NCBI Taxonomy" id="2029982"/>
    <lineage>
        <taxon>Bacteria</taxon>
        <taxon>Pseudomonadati</taxon>
        <taxon>Pseudomonadota</taxon>
        <taxon>Gammaproteobacteria</taxon>
        <taxon>Cellvibrionales</taxon>
        <taxon>Spongiibacteraceae</taxon>
        <taxon>BD1-7 clade</taxon>
    </lineage>
</organism>